<protein>
    <submittedName>
        <fullName evidence="2">Uncharacterized protein</fullName>
    </submittedName>
</protein>
<evidence type="ECO:0000313" key="2">
    <source>
        <dbReference type="EMBL" id="KAK8733138.1"/>
    </source>
</evidence>
<dbReference type="Proteomes" id="UP001445076">
    <property type="component" value="Unassembled WGS sequence"/>
</dbReference>
<dbReference type="InterPro" id="IPR038606">
    <property type="entry name" value="To_sf"/>
</dbReference>
<dbReference type="PANTHER" id="PTHR11008">
    <property type="entry name" value="PROTEIN TAKEOUT-LIKE PROTEIN"/>
    <property type="match status" value="1"/>
</dbReference>
<dbReference type="PANTHER" id="PTHR11008:SF9">
    <property type="entry name" value="PROTEIN TAKEOUT-LIKE PROTEIN"/>
    <property type="match status" value="1"/>
</dbReference>
<dbReference type="Gene3D" id="3.15.10.30">
    <property type="entry name" value="Haemolymph juvenile hormone binding protein"/>
    <property type="match status" value="1"/>
</dbReference>
<sequence length="443" mass="47808">MKSLISGMVVVAVMMALLLPAVSSAQALEECQDPPGNNEIAALIVKAVEAVRPILSNGIPELGIPPLDPLGPLPNIAFHIDVPRLRMDGLLNETVVRHISEFIICQLNFTLGITEKLELDIRLEDFRIDGYYDVDGLALSLFPVFGNGNFSLDVYEAAVGGGAKISYNPLSDHASIKDLHLDINFDRLVLVMECILGCGDMSDLINGLIDEIAPVVFDAVWGVIDPILTSALENGINDILKNISISDIITLTQTKEKDIGNGNGFVDLVMESVDSHIVSSGMDPGPVPNATLNFGLGTAALYGGQLSGLSTMHRDGLATIDKVADWVFLYANVAVENLQMEYDAVVKATSEVSGVQISANVERVALYLVARYDLYTNTADIDQFIITEFGKIDVNIEGLGVLGYVLEPLADVVTNLIHEDVANILETTGKEYLQEALNETPWP</sequence>
<keyword evidence="1" id="KW-0732">Signal</keyword>
<dbReference type="SMART" id="SM00700">
    <property type="entry name" value="JHBP"/>
    <property type="match status" value="1"/>
</dbReference>
<proteinExistence type="predicted"/>
<dbReference type="EMBL" id="JARKIK010000055">
    <property type="protein sequence ID" value="KAK8733138.1"/>
    <property type="molecule type" value="Genomic_DNA"/>
</dbReference>
<dbReference type="EMBL" id="JARKIK010000055">
    <property type="protein sequence ID" value="KAK8733139.1"/>
    <property type="molecule type" value="Genomic_DNA"/>
</dbReference>
<comment type="caution">
    <text evidence="2">The sequence shown here is derived from an EMBL/GenBank/DDBJ whole genome shotgun (WGS) entry which is preliminary data.</text>
</comment>
<evidence type="ECO:0000313" key="3">
    <source>
        <dbReference type="Proteomes" id="UP001445076"/>
    </source>
</evidence>
<accession>A0AAW0WLW2</accession>
<dbReference type="InterPro" id="IPR038602">
    <property type="entry name" value="Mite_allergen_7_sf"/>
</dbReference>
<dbReference type="Pfam" id="PF06585">
    <property type="entry name" value="JHBP"/>
    <property type="match status" value="1"/>
</dbReference>
<keyword evidence="3" id="KW-1185">Reference proteome</keyword>
<feature type="chain" id="PRO_5044717332" evidence="1">
    <location>
        <begin position="28"/>
        <end position="443"/>
    </location>
</feature>
<dbReference type="Gene3D" id="3.15.10.50">
    <property type="match status" value="1"/>
</dbReference>
<gene>
    <name evidence="2" type="ORF">OTU49_006781</name>
</gene>
<feature type="signal peptide" evidence="1">
    <location>
        <begin position="1"/>
        <end position="27"/>
    </location>
</feature>
<dbReference type="AlphaFoldDB" id="A0AAW0WLW2"/>
<name>A0AAW0WLW2_CHEQU</name>
<evidence type="ECO:0000256" key="1">
    <source>
        <dbReference type="SAM" id="SignalP"/>
    </source>
</evidence>
<reference evidence="2" key="2">
    <citation type="submission" date="2024-01" db="EMBL/GenBank/DDBJ databases">
        <authorList>
            <person name="He J."/>
            <person name="Wang M."/>
            <person name="Zheng J."/>
            <person name="Liu Z."/>
        </authorList>
    </citation>
    <scope>NUCLEOTIDE SEQUENCE</scope>
    <source>
        <strain evidence="2">ZL_2023a</strain>
        <tissue evidence="2">Muscle</tissue>
    </source>
</reference>
<organism evidence="2 3">
    <name type="scientific">Cherax quadricarinatus</name>
    <name type="common">Australian red claw crayfish</name>
    <dbReference type="NCBI Taxonomy" id="27406"/>
    <lineage>
        <taxon>Eukaryota</taxon>
        <taxon>Metazoa</taxon>
        <taxon>Ecdysozoa</taxon>
        <taxon>Arthropoda</taxon>
        <taxon>Crustacea</taxon>
        <taxon>Multicrustacea</taxon>
        <taxon>Malacostraca</taxon>
        <taxon>Eumalacostraca</taxon>
        <taxon>Eucarida</taxon>
        <taxon>Decapoda</taxon>
        <taxon>Pleocyemata</taxon>
        <taxon>Astacidea</taxon>
        <taxon>Parastacoidea</taxon>
        <taxon>Parastacidae</taxon>
        <taxon>Cherax</taxon>
    </lineage>
</organism>
<dbReference type="InterPro" id="IPR010562">
    <property type="entry name" value="Haemolymph_juvenile_hormone-bd"/>
</dbReference>
<reference evidence="2 3" key="1">
    <citation type="journal article" date="2024" name="BMC Genomics">
        <title>Genome assembly of redclaw crayfish (Cherax quadricarinatus) provides insights into its immune adaptation and hypoxia tolerance.</title>
        <authorList>
            <person name="Liu Z."/>
            <person name="Zheng J."/>
            <person name="Li H."/>
            <person name="Fang K."/>
            <person name="Wang S."/>
            <person name="He J."/>
            <person name="Zhou D."/>
            <person name="Weng S."/>
            <person name="Chi M."/>
            <person name="Gu Z."/>
            <person name="He J."/>
            <person name="Li F."/>
            <person name="Wang M."/>
        </authorList>
    </citation>
    <scope>NUCLEOTIDE SEQUENCE [LARGE SCALE GENOMIC DNA]</scope>
    <source>
        <strain evidence="2">ZL_2023a</strain>
    </source>
</reference>
<dbReference type="Pfam" id="PF16984">
    <property type="entry name" value="Grp7_allergen"/>
    <property type="match status" value="1"/>
</dbReference>
<dbReference type="InterPro" id="IPR020234">
    <property type="entry name" value="Mite_allergen_group-7"/>
</dbReference>